<feature type="transmembrane region" description="Helical" evidence="1">
    <location>
        <begin position="123"/>
        <end position="143"/>
    </location>
</feature>
<organism evidence="2 3">
    <name type="scientific">Temnothorax longispinosus</name>
    <dbReference type="NCBI Taxonomy" id="300112"/>
    <lineage>
        <taxon>Eukaryota</taxon>
        <taxon>Metazoa</taxon>
        <taxon>Ecdysozoa</taxon>
        <taxon>Arthropoda</taxon>
        <taxon>Hexapoda</taxon>
        <taxon>Insecta</taxon>
        <taxon>Pterygota</taxon>
        <taxon>Neoptera</taxon>
        <taxon>Endopterygota</taxon>
        <taxon>Hymenoptera</taxon>
        <taxon>Apocrita</taxon>
        <taxon>Aculeata</taxon>
        <taxon>Formicoidea</taxon>
        <taxon>Formicidae</taxon>
        <taxon>Myrmicinae</taxon>
        <taxon>Temnothorax</taxon>
    </lineage>
</organism>
<evidence type="ECO:0000313" key="2">
    <source>
        <dbReference type="EMBL" id="TGZ37498.1"/>
    </source>
</evidence>
<proteinExistence type="predicted"/>
<keyword evidence="1" id="KW-0812">Transmembrane</keyword>
<keyword evidence="1" id="KW-1133">Transmembrane helix</keyword>
<keyword evidence="3" id="KW-1185">Reference proteome</keyword>
<keyword evidence="1" id="KW-0472">Membrane</keyword>
<accession>A0A4S2JSX0</accession>
<protein>
    <submittedName>
        <fullName evidence="2">Uncharacterized protein</fullName>
    </submittedName>
</protein>
<sequence length="199" mass="22507">MSSYWKLPPFGDGFWLADAATLLLFVAMLASRTSFHWYSMILALSPACIDNRSFDRLLKRRAYTFRLNTPLGIILLAMLRVGEDYTAEERWKGGIRPDNGILHRTIVNDSLAPRRRWQRHTSCYVGFCAYVLMLCILLCILAFCELGEANGMEAVVVFRLAFDDELEEPSLLKLILTPPVTPPLNVSYIKCACAPVAIQ</sequence>
<evidence type="ECO:0000313" key="3">
    <source>
        <dbReference type="Proteomes" id="UP000310200"/>
    </source>
</evidence>
<name>A0A4S2JSX0_9HYME</name>
<gene>
    <name evidence="2" type="ORF">DBV15_04661</name>
</gene>
<dbReference type="EMBL" id="QBLH01003535">
    <property type="protein sequence ID" value="TGZ37498.1"/>
    <property type="molecule type" value="Genomic_DNA"/>
</dbReference>
<evidence type="ECO:0000256" key="1">
    <source>
        <dbReference type="SAM" id="Phobius"/>
    </source>
</evidence>
<dbReference type="Proteomes" id="UP000310200">
    <property type="component" value="Unassembled WGS sequence"/>
</dbReference>
<reference evidence="2 3" key="1">
    <citation type="journal article" date="2019" name="Philos. Trans. R. Soc. Lond., B, Biol. Sci.">
        <title>Ant behaviour and brain gene expression of defending hosts depend on the ecological success of the intruding social parasite.</title>
        <authorList>
            <person name="Kaur R."/>
            <person name="Stoldt M."/>
            <person name="Jongepier E."/>
            <person name="Feldmeyer B."/>
            <person name="Menzel F."/>
            <person name="Bornberg-Bauer E."/>
            <person name="Foitzik S."/>
        </authorList>
    </citation>
    <scope>NUCLEOTIDE SEQUENCE [LARGE SCALE GENOMIC DNA]</scope>
    <source>
        <tissue evidence="2">Whole body</tissue>
    </source>
</reference>
<feature type="transmembrane region" description="Helical" evidence="1">
    <location>
        <begin position="13"/>
        <end position="30"/>
    </location>
</feature>
<dbReference type="AlphaFoldDB" id="A0A4S2JSX0"/>
<comment type="caution">
    <text evidence="2">The sequence shown here is derived from an EMBL/GenBank/DDBJ whole genome shotgun (WGS) entry which is preliminary data.</text>
</comment>